<organism evidence="1 2">
    <name type="scientific">Ataeniobius toweri</name>
    <dbReference type="NCBI Taxonomy" id="208326"/>
    <lineage>
        <taxon>Eukaryota</taxon>
        <taxon>Metazoa</taxon>
        <taxon>Chordata</taxon>
        <taxon>Craniata</taxon>
        <taxon>Vertebrata</taxon>
        <taxon>Euteleostomi</taxon>
        <taxon>Actinopterygii</taxon>
        <taxon>Neopterygii</taxon>
        <taxon>Teleostei</taxon>
        <taxon>Neoteleostei</taxon>
        <taxon>Acanthomorphata</taxon>
        <taxon>Ovalentaria</taxon>
        <taxon>Atherinomorphae</taxon>
        <taxon>Cyprinodontiformes</taxon>
        <taxon>Goodeidae</taxon>
        <taxon>Ataeniobius</taxon>
    </lineage>
</organism>
<evidence type="ECO:0000313" key="1">
    <source>
        <dbReference type="EMBL" id="MED6240342.1"/>
    </source>
</evidence>
<evidence type="ECO:0000313" key="2">
    <source>
        <dbReference type="Proteomes" id="UP001345963"/>
    </source>
</evidence>
<reference evidence="1 2" key="1">
    <citation type="submission" date="2021-07" db="EMBL/GenBank/DDBJ databases">
        <authorList>
            <person name="Palmer J.M."/>
        </authorList>
    </citation>
    <scope>NUCLEOTIDE SEQUENCE [LARGE SCALE GENOMIC DNA]</scope>
    <source>
        <strain evidence="1 2">AT_MEX2019</strain>
        <tissue evidence="1">Muscle</tissue>
    </source>
</reference>
<dbReference type="EMBL" id="JAHUTI010023795">
    <property type="protein sequence ID" value="MED6240342.1"/>
    <property type="molecule type" value="Genomic_DNA"/>
</dbReference>
<accession>A0ABU7AQE2</accession>
<dbReference type="Proteomes" id="UP001345963">
    <property type="component" value="Unassembled WGS sequence"/>
</dbReference>
<gene>
    <name evidence="1" type="ORF">ATANTOWER_019665</name>
</gene>
<name>A0ABU7AQE2_9TELE</name>
<comment type="caution">
    <text evidence="1">The sequence shown here is derived from an EMBL/GenBank/DDBJ whole genome shotgun (WGS) entry which is preliminary data.</text>
</comment>
<evidence type="ECO:0008006" key="3">
    <source>
        <dbReference type="Google" id="ProtNLM"/>
    </source>
</evidence>
<sequence>MSYNNIYPFKTNKVFLNCKSIKNKTGFIRSAHILSLICGPVLMLQVLSAVDKWKADCFANHCPKCYLGCTVYSDTSLPGFGILAFLLNQRNRPTLAPHAYQ</sequence>
<protein>
    <recommendedName>
        <fullName evidence="3">LITAF domain-containing protein</fullName>
    </recommendedName>
</protein>
<proteinExistence type="predicted"/>
<keyword evidence="2" id="KW-1185">Reference proteome</keyword>